<accession>A0A1E3I7K9</accession>
<dbReference type="OrthoDB" id="1621678at2759"/>
<dbReference type="InterPro" id="IPR050251">
    <property type="entry name" value="HpcH-HpaI_aldolase"/>
</dbReference>
<dbReference type="STRING" id="1295533.A0A1E3I7K9"/>
<proteinExistence type="inferred from homology"/>
<dbReference type="InterPro" id="IPR015813">
    <property type="entry name" value="Pyrv/PenolPyrv_kinase-like_dom"/>
</dbReference>
<feature type="domain" description="HpcH/HpaI aldolase/citrate lyase" evidence="4">
    <location>
        <begin position="36"/>
        <end position="246"/>
    </location>
</feature>
<dbReference type="RefSeq" id="XP_018998403.1">
    <property type="nucleotide sequence ID" value="XM_019133698.1"/>
</dbReference>
<protein>
    <recommendedName>
        <fullName evidence="4">HpcH/HpaI aldolase/citrate lyase domain-containing protein</fullName>
    </recommendedName>
</protein>
<evidence type="ECO:0000313" key="6">
    <source>
        <dbReference type="Proteomes" id="UP000094065"/>
    </source>
</evidence>
<evidence type="ECO:0000313" key="5">
    <source>
        <dbReference type="EMBL" id="ODN84600.1"/>
    </source>
</evidence>
<organism evidence="5 6">
    <name type="scientific">Cryptococcus amylolentus CBS 6039</name>
    <dbReference type="NCBI Taxonomy" id="1295533"/>
    <lineage>
        <taxon>Eukaryota</taxon>
        <taxon>Fungi</taxon>
        <taxon>Dikarya</taxon>
        <taxon>Basidiomycota</taxon>
        <taxon>Agaricomycotina</taxon>
        <taxon>Tremellomycetes</taxon>
        <taxon>Tremellales</taxon>
        <taxon>Cryptococcaceae</taxon>
        <taxon>Cryptococcus</taxon>
    </lineage>
</organism>
<dbReference type="InterPro" id="IPR005000">
    <property type="entry name" value="Aldolase/citrate-lyase_domain"/>
</dbReference>
<comment type="caution">
    <text evidence="5">The sequence shown here is derived from an EMBL/GenBank/DDBJ whole genome shotgun (WGS) entry which is preliminary data.</text>
</comment>
<evidence type="ECO:0000256" key="2">
    <source>
        <dbReference type="ARBA" id="ARBA00022723"/>
    </source>
</evidence>
<dbReference type="SUPFAM" id="SSF51621">
    <property type="entry name" value="Phosphoenolpyruvate/pyruvate domain"/>
    <property type="match status" value="1"/>
</dbReference>
<dbReference type="FunFam" id="3.20.20.60:FF:000029">
    <property type="entry name" value="Unplaced genomic scaffold supercont1.2, whole genome shotgun sequence"/>
    <property type="match status" value="1"/>
</dbReference>
<keyword evidence="3" id="KW-0456">Lyase</keyword>
<dbReference type="EMBL" id="AWGJ01000001">
    <property type="protein sequence ID" value="ODN84600.1"/>
    <property type="molecule type" value="Genomic_DNA"/>
</dbReference>
<dbReference type="GO" id="GO:0016832">
    <property type="term" value="F:aldehyde-lyase activity"/>
    <property type="evidence" value="ECO:0007669"/>
    <property type="project" value="TreeGrafter"/>
</dbReference>
<evidence type="ECO:0000256" key="3">
    <source>
        <dbReference type="ARBA" id="ARBA00023239"/>
    </source>
</evidence>
<dbReference type="GO" id="GO:0046872">
    <property type="term" value="F:metal ion binding"/>
    <property type="evidence" value="ECO:0007669"/>
    <property type="project" value="UniProtKB-KW"/>
</dbReference>
<dbReference type="Proteomes" id="UP000094065">
    <property type="component" value="Unassembled WGS sequence"/>
</dbReference>
<gene>
    <name evidence="5" type="ORF">L202_00514</name>
</gene>
<reference evidence="5 6" key="1">
    <citation type="submission" date="2016-06" db="EMBL/GenBank/DDBJ databases">
        <title>Evolution of pathogenesis and genome organization in the Tremellales.</title>
        <authorList>
            <person name="Cuomo C."/>
            <person name="Litvintseva A."/>
            <person name="Heitman J."/>
            <person name="Chen Y."/>
            <person name="Sun S."/>
            <person name="Springer D."/>
            <person name="Dromer F."/>
            <person name="Young S."/>
            <person name="Zeng Q."/>
            <person name="Chapman S."/>
            <person name="Gujja S."/>
            <person name="Saif S."/>
            <person name="Birren B."/>
        </authorList>
    </citation>
    <scope>NUCLEOTIDE SEQUENCE [LARGE SCALE GENOMIC DNA]</scope>
    <source>
        <strain evidence="5 6">CBS 6039</strain>
    </source>
</reference>
<name>A0A1E3I7K9_9TREE</name>
<keyword evidence="6" id="KW-1185">Reference proteome</keyword>
<dbReference type="GO" id="GO:0005737">
    <property type="term" value="C:cytoplasm"/>
    <property type="evidence" value="ECO:0007669"/>
    <property type="project" value="TreeGrafter"/>
</dbReference>
<dbReference type="AlphaFoldDB" id="A0A1E3I7K9"/>
<dbReference type="PANTHER" id="PTHR30502:SF0">
    <property type="entry name" value="PHOSPHOENOLPYRUVATE CARBOXYLASE FAMILY PROTEIN"/>
    <property type="match status" value="1"/>
</dbReference>
<dbReference type="InterPro" id="IPR040442">
    <property type="entry name" value="Pyrv_kinase-like_dom_sf"/>
</dbReference>
<dbReference type="PANTHER" id="PTHR30502">
    <property type="entry name" value="2-KETO-3-DEOXY-L-RHAMNONATE ALDOLASE"/>
    <property type="match status" value="1"/>
</dbReference>
<dbReference type="GeneID" id="30151823"/>
<dbReference type="Pfam" id="PF03328">
    <property type="entry name" value="HpcH_HpaI"/>
    <property type="match status" value="1"/>
</dbReference>
<comment type="similarity">
    <text evidence="1">Belongs to the HpcH/HpaI aldolase family.</text>
</comment>
<keyword evidence="2" id="KW-0479">Metal-binding</keyword>
<dbReference type="Gene3D" id="3.20.20.60">
    <property type="entry name" value="Phosphoenolpyruvate-binding domains"/>
    <property type="match status" value="1"/>
</dbReference>
<evidence type="ECO:0000256" key="1">
    <source>
        <dbReference type="ARBA" id="ARBA00005568"/>
    </source>
</evidence>
<sequence length="271" mass="29289">MHHNISTMDSKLYLKNALAAKQPGLGFWCTLPGASSVATVLATGGFNWTLIDAEHGMITDKDYFELVNTITSQGASPIIRVPWNEEWMIKRALDSGAQGVMTPMCHSAEDARRIVSYSRYPPNGTRGYGPMFCPPVFGCKGSEYDAGADKNLLVIVQIESKQGVANAEEIAKVEGLDCLFIGPFDLHKQMQVPFGGDEHEAAIAKTLNAAHSAGKIAAIFCSNGEVARKRLQQGFDMVSIAVDSACLAAEMERQMILALGTEKGKGDRPYS</sequence>
<evidence type="ECO:0000259" key="4">
    <source>
        <dbReference type="Pfam" id="PF03328"/>
    </source>
</evidence>